<proteinExistence type="predicted"/>
<evidence type="ECO:0000259" key="2">
    <source>
        <dbReference type="Pfam" id="PF01882"/>
    </source>
</evidence>
<keyword evidence="4" id="KW-1185">Reference proteome</keyword>
<evidence type="ECO:0000256" key="1">
    <source>
        <dbReference type="SAM" id="MobiDB-lite"/>
    </source>
</evidence>
<feature type="region of interest" description="Disordered" evidence="1">
    <location>
        <begin position="353"/>
        <end position="397"/>
    </location>
</feature>
<dbReference type="Gene3D" id="3.40.50.410">
    <property type="entry name" value="von Willebrand factor, type A domain"/>
    <property type="match status" value="1"/>
</dbReference>
<feature type="domain" description="DUF58" evidence="2">
    <location>
        <begin position="87"/>
        <end position="206"/>
    </location>
</feature>
<dbReference type="RefSeq" id="WP_185192969.1">
    <property type="nucleotide sequence ID" value="NZ_JACKXD010000003.1"/>
</dbReference>
<name>A0A7J9SI08_9EURY</name>
<feature type="compositionally biased region" description="Basic residues" evidence="1">
    <location>
        <begin position="355"/>
        <end position="367"/>
    </location>
</feature>
<reference evidence="3 4" key="1">
    <citation type="submission" date="2020-08" db="EMBL/GenBank/DDBJ databases">
        <authorList>
            <person name="Seo M.-J."/>
        </authorList>
    </citation>
    <scope>NUCLEOTIDE SEQUENCE [LARGE SCALE GENOMIC DNA]</scope>
    <source>
        <strain evidence="3 4">MBLA0160</strain>
    </source>
</reference>
<dbReference type="InterPro" id="IPR002881">
    <property type="entry name" value="DUF58"/>
</dbReference>
<dbReference type="InterPro" id="IPR036465">
    <property type="entry name" value="vWFA_dom_sf"/>
</dbReference>
<accession>A0A7J9SI08</accession>
<feature type="region of interest" description="Disordered" evidence="1">
    <location>
        <begin position="199"/>
        <end position="228"/>
    </location>
</feature>
<evidence type="ECO:0000313" key="3">
    <source>
        <dbReference type="EMBL" id="MBB6646605.1"/>
    </source>
</evidence>
<gene>
    <name evidence="3" type="ORF">H5V44_09950</name>
</gene>
<dbReference type="AlphaFoldDB" id="A0A7J9SI08"/>
<dbReference type="Pfam" id="PF01882">
    <property type="entry name" value="DUF58"/>
    <property type="match status" value="1"/>
</dbReference>
<dbReference type="PANTHER" id="PTHR33608:SF6">
    <property type="entry name" value="BLL2464 PROTEIN"/>
    <property type="match status" value="1"/>
</dbReference>
<dbReference type="PANTHER" id="PTHR33608">
    <property type="entry name" value="BLL2464 PROTEIN"/>
    <property type="match status" value="1"/>
</dbReference>
<dbReference type="EMBL" id="JACKXD010000003">
    <property type="protein sequence ID" value="MBB6646605.1"/>
    <property type="molecule type" value="Genomic_DNA"/>
</dbReference>
<evidence type="ECO:0000313" key="4">
    <source>
        <dbReference type="Proteomes" id="UP000546257"/>
    </source>
</evidence>
<protein>
    <submittedName>
        <fullName evidence="3">DUF58 domain-containing protein</fullName>
    </submittedName>
</protein>
<sequence length="397" mass="43438">MGDKQIEATIRAKVDTTGLAYVGPHDLEFTDPGGFFTSTLQYGDTHTITIQPRTTGNLHVGEGGQPVATRYGEHKAGRAGAGLEPYEVREYAPGDQLSRIDWKATARLGEPHIREYELTTTHETALVVDHRASMGVGDDGETKLDYLREVGLAFVESAERFDDPLGLYTVGDDGATTADGPAAGTEQYNAARGVVRALSPTRPESSDPTDDPTPPATARRNARRLADDRTPLGETLRPYFDATDVYVRRLADQPLFRTVQLARSQLRAGSWTVIITDDTHPKEVREAAKLARRNDCRVLLFLAPSVLYEPHGLDDLDRAYGRYREFEEFRASLARLDRVTALEVAPGDRLETVVGRHRAGTRRRRGAGRSAGTDRSPTGSRSSDAEPATPPEGAADE</sequence>
<dbReference type="Proteomes" id="UP000546257">
    <property type="component" value="Unassembled WGS sequence"/>
</dbReference>
<organism evidence="3 4">
    <name type="scientific">Halobellus ruber</name>
    <dbReference type="NCBI Taxonomy" id="2761102"/>
    <lineage>
        <taxon>Archaea</taxon>
        <taxon>Methanobacteriati</taxon>
        <taxon>Methanobacteriota</taxon>
        <taxon>Stenosarchaea group</taxon>
        <taxon>Halobacteria</taxon>
        <taxon>Halobacteriales</taxon>
        <taxon>Haloferacaceae</taxon>
        <taxon>Halobellus</taxon>
    </lineage>
</organism>
<comment type="caution">
    <text evidence="3">The sequence shown here is derived from an EMBL/GenBank/DDBJ whole genome shotgun (WGS) entry which is preliminary data.</text>
</comment>